<organism evidence="1 2">
    <name type="scientific">Ilyodon furcidens</name>
    <name type="common">goldbreast splitfin</name>
    <dbReference type="NCBI Taxonomy" id="33524"/>
    <lineage>
        <taxon>Eukaryota</taxon>
        <taxon>Metazoa</taxon>
        <taxon>Chordata</taxon>
        <taxon>Craniata</taxon>
        <taxon>Vertebrata</taxon>
        <taxon>Euteleostomi</taxon>
        <taxon>Actinopterygii</taxon>
        <taxon>Neopterygii</taxon>
        <taxon>Teleostei</taxon>
        <taxon>Neoteleostei</taxon>
        <taxon>Acanthomorphata</taxon>
        <taxon>Ovalentaria</taxon>
        <taxon>Atherinomorphae</taxon>
        <taxon>Cyprinodontiformes</taxon>
        <taxon>Goodeidae</taxon>
        <taxon>Ilyodon</taxon>
    </lineage>
</organism>
<evidence type="ECO:0000313" key="2">
    <source>
        <dbReference type="Proteomes" id="UP001482620"/>
    </source>
</evidence>
<comment type="caution">
    <text evidence="1">The sequence shown here is derived from an EMBL/GenBank/DDBJ whole genome shotgun (WGS) entry which is preliminary data.</text>
</comment>
<proteinExistence type="predicted"/>
<keyword evidence="2" id="KW-1185">Reference proteome</keyword>
<dbReference type="Proteomes" id="UP001482620">
    <property type="component" value="Unassembled WGS sequence"/>
</dbReference>
<dbReference type="EMBL" id="JAHRIQ010081315">
    <property type="protein sequence ID" value="MEQ2246917.1"/>
    <property type="molecule type" value="Genomic_DNA"/>
</dbReference>
<gene>
    <name evidence="1" type="ORF">ILYODFUR_004054</name>
</gene>
<protein>
    <submittedName>
        <fullName evidence="1">Uncharacterized protein</fullName>
    </submittedName>
</protein>
<accession>A0ABV0UNV0</accession>
<sequence length="208" mass="22746">MRENVILSVTLWAEETCSRGTVLAQSSLSGTNCDSYKVAALQPGLPRVAQQLKIIGDVSMDRLLVSRVMDELCSFINVSSPGMDKPRGNFITSLRASHFLTNLLSRRHASVDESNQEKGVVALFQQVLQQVGEGQCVVTLCFIESKKSKNSILSYSVGTGLSKIAFCYDKQDLISRVQGEVHTGLQAAEYIDAKRDGSKGAERSANWI</sequence>
<name>A0ABV0UNV0_9TELE</name>
<reference evidence="1 2" key="1">
    <citation type="submission" date="2021-06" db="EMBL/GenBank/DDBJ databases">
        <authorList>
            <person name="Palmer J.M."/>
        </authorList>
    </citation>
    <scope>NUCLEOTIDE SEQUENCE [LARGE SCALE GENOMIC DNA]</scope>
    <source>
        <strain evidence="2">if_2019</strain>
        <tissue evidence="1">Muscle</tissue>
    </source>
</reference>
<evidence type="ECO:0000313" key="1">
    <source>
        <dbReference type="EMBL" id="MEQ2246917.1"/>
    </source>
</evidence>